<name>A0ABR0HAW6_9PEZI</name>
<organism evidence="2 3">
    <name type="scientific">Podospora pseudopauciseta</name>
    <dbReference type="NCBI Taxonomy" id="2093780"/>
    <lineage>
        <taxon>Eukaryota</taxon>
        <taxon>Fungi</taxon>
        <taxon>Dikarya</taxon>
        <taxon>Ascomycota</taxon>
        <taxon>Pezizomycotina</taxon>
        <taxon>Sordariomycetes</taxon>
        <taxon>Sordariomycetidae</taxon>
        <taxon>Sordariales</taxon>
        <taxon>Podosporaceae</taxon>
        <taxon>Podospora</taxon>
    </lineage>
</organism>
<feature type="domain" description="Protein kinase" evidence="1">
    <location>
        <begin position="1"/>
        <end position="186"/>
    </location>
</feature>
<proteinExistence type="predicted"/>
<sequence length="223" mass="24700">MLKREDGSLSAKVDDFGYLASSGDSSNLLELPNTSPWHAPERQERSNLAPAEVMTADIFSFGMVSLWFVFEKQLLKMAQSPDHVPVSCLDYLSDPGPDRSQAIANKLRSANYLPDPAILKILAGQQIFAVPLAQTLISGRDGLDGKLGTEFKPLFEGTLALDPKEPVADLRVLLELKAPDPEHATNWPRPTCQRVVDVDFKVLMSLPRYIFMLDMHPLAILPM</sequence>
<reference evidence="2 3" key="1">
    <citation type="journal article" date="2023" name="bioRxiv">
        <title>High-quality genome assemblies of four members of thePodospora anserinaspecies complex.</title>
        <authorList>
            <person name="Ament-Velasquez S.L."/>
            <person name="Vogan A.A."/>
            <person name="Wallerman O."/>
            <person name="Hartmann F."/>
            <person name="Gautier V."/>
            <person name="Silar P."/>
            <person name="Giraud T."/>
            <person name="Johannesson H."/>
        </authorList>
    </citation>
    <scope>NUCLEOTIDE SEQUENCE [LARGE SCALE GENOMIC DNA]</scope>
    <source>
        <strain evidence="2 3">CBS 411.78</strain>
    </source>
</reference>
<evidence type="ECO:0000313" key="3">
    <source>
        <dbReference type="Proteomes" id="UP001326199"/>
    </source>
</evidence>
<dbReference type="RefSeq" id="XP_062764997.1">
    <property type="nucleotide sequence ID" value="XM_062913573.1"/>
</dbReference>
<dbReference type="SUPFAM" id="SSF56112">
    <property type="entry name" value="Protein kinase-like (PK-like)"/>
    <property type="match status" value="1"/>
</dbReference>
<dbReference type="GeneID" id="87933916"/>
<dbReference type="InterPro" id="IPR011009">
    <property type="entry name" value="Kinase-like_dom_sf"/>
</dbReference>
<comment type="caution">
    <text evidence="2">The sequence shown here is derived from an EMBL/GenBank/DDBJ whole genome shotgun (WGS) entry which is preliminary data.</text>
</comment>
<accession>A0ABR0HAW6</accession>
<dbReference type="EMBL" id="JAFFHB010000006">
    <property type="protein sequence ID" value="KAK4665031.1"/>
    <property type="molecule type" value="Genomic_DNA"/>
</dbReference>
<protein>
    <recommendedName>
        <fullName evidence="1">Protein kinase domain-containing protein</fullName>
    </recommendedName>
</protein>
<evidence type="ECO:0000313" key="2">
    <source>
        <dbReference type="EMBL" id="KAK4665031.1"/>
    </source>
</evidence>
<evidence type="ECO:0000259" key="1">
    <source>
        <dbReference type="PROSITE" id="PS50011"/>
    </source>
</evidence>
<dbReference type="PROSITE" id="PS50011">
    <property type="entry name" value="PROTEIN_KINASE_DOM"/>
    <property type="match status" value="1"/>
</dbReference>
<dbReference type="Proteomes" id="UP001326199">
    <property type="component" value="Unassembled WGS sequence"/>
</dbReference>
<gene>
    <name evidence="2" type="ORF">QC763_509854</name>
</gene>
<keyword evidence="3" id="KW-1185">Reference proteome</keyword>
<dbReference type="InterPro" id="IPR000719">
    <property type="entry name" value="Prot_kinase_dom"/>
</dbReference>